<dbReference type="OrthoDB" id="41588at2759"/>
<reference evidence="1 2" key="1">
    <citation type="submission" date="2019-12" db="EMBL/GenBank/DDBJ databases">
        <authorList>
            <person name="Alioto T."/>
            <person name="Alioto T."/>
            <person name="Gomez Garrido J."/>
        </authorList>
    </citation>
    <scope>NUCLEOTIDE SEQUENCE [LARGE SCALE GENOMIC DNA]</scope>
</reference>
<proteinExistence type="predicted"/>
<evidence type="ECO:0000313" key="1">
    <source>
        <dbReference type="EMBL" id="CAA2960938.1"/>
    </source>
</evidence>
<accession>A0A8S0Q889</accession>
<dbReference type="Gramene" id="OE9A068258T1">
    <property type="protein sequence ID" value="OE9A068258C1"/>
    <property type="gene ID" value="OE9A068258"/>
</dbReference>
<evidence type="ECO:0000313" key="2">
    <source>
        <dbReference type="Proteomes" id="UP000594638"/>
    </source>
</evidence>
<sequence>MAIGRAMTQVAVSIKEVHCEMKELKLPSFDLADEASDIISHVSETVAFIKELIRLFKQESGDGCSISTVLLEKLLVLSQGIGVQVDEVGTCFIHREKFLQLRLLLEKISSVTCETEFELGNPKASSNDFVTHL</sequence>
<dbReference type="InterPro" id="IPR026907">
    <property type="entry name" value="GCIP-like"/>
</dbReference>
<dbReference type="PANTHER" id="PTHR15492">
    <property type="entry name" value="CYCLIN D1-BINDING PROTEIN 1"/>
    <property type="match status" value="1"/>
</dbReference>
<dbReference type="GO" id="GO:0005634">
    <property type="term" value="C:nucleus"/>
    <property type="evidence" value="ECO:0007669"/>
    <property type="project" value="TreeGrafter"/>
</dbReference>
<dbReference type="Proteomes" id="UP000594638">
    <property type="component" value="Unassembled WGS sequence"/>
</dbReference>
<organism evidence="1 2">
    <name type="scientific">Olea europaea subsp. europaea</name>
    <dbReference type="NCBI Taxonomy" id="158383"/>
    <lineage>
        <taxon>Eukaryota</taxon>
        <taxon>Viridiplantae</taxon>
        <taxon>Streptophyta</taxon>
        <taxon>Embryophyta</taxon>
        <taxon>Tracheophyta</taxon>
        <taxon>Spermatophyta</taxon>
        <taxon>Magnoliopsida</taxon>
        <taxon>eudicotyledons</taxon>
        <taxon>Gunneridae</taxon>
        <taxon>Pentapetalae</taxon>
        <taxon>asterids</taxon>
        <taxon>lamiids</taxon>
        <taxon>Lamiales</taxon>
        <taxon>Oleaceae</taxon>
        <taxon>Oleeae</taxon>
        <taxon>Olea</taxon>
    </lineage>
</organism>
<protein>
    <submittedName>
        <fullName evidence="1">Uncharacterized protein</fullName>
    </submittedName>
</protein>
<dbReference type="EMBL" id="CACTIH010000472">
    <property type="protein sequence ID" value="CAA2960938.1"/>
    <property type="molecule type" value="Genomic_DNA"/>
</dbReference>
<keyword evidence="2" id="KW-1185">Reference proteome</keyword>
<comment type="caution">
    <text evidence="1">The sequence shown here is derived from an EMBL/GenBank/DDBJ whole genome shotgun (WGS) entry which is preliminary data.</text>
</comment>
<gene>
    <name evidence="1" type="ORF">OLEA9_A068258</name>
</gene>
<dbReference type="AlphaFoldDB" id="A0A8S0Q889"/>
<name>A0A8S0Q889_OLEEU</name>
<dbReference type="PANTHER" id="PTHR15492:SF1">
    <property type="entry name" value="CYCLIN-D1-BINDING PROTEIN 1"/>
    <property type="match status" value="1"/>
</dbReference>